<reference evidence="4" key="1">
    <citation type="submission" date="2016-10" db="EMBL/GenBank/DDBJ databases">
        <authorList>
            <person name="Varghese N."/>
            <person name="Submissions S."/>
        </authorList>
    </citation>
    <scope>NUCLEOTIDE SEQUENCE [LARGE SCALE GENOMIC DNA]</scope>
    <source>
        <strain evidence="4">OR362-8,ATCC BAA-1266,JCM 13504</strain>
    </source>
</reference>
<dbReference type="Pfam" id="PF18156">
    <property type="entry name" value="pPIWI_RE_Y"/>
    <property type="match status" value="1"/>
</dbReference>
<feature type="domain" description="pPIWI-RE three-gene island" evidence="2">
    <location>
        <begin position="168"/>
        <end position="265"/>
    </location>
</feature>
<dbReference type="Pfam" id="PF18154">
    <property type="entry name" value="pPIWI_RE_REase"/>
    <property type="match status" value="1"/>
</dbReference>
<evidence type="ECO:0000313" key="4">
    <source>
        <dbReference type="Proteomes" id="UP000199029"/>
    </source>
</evidence>
<evidence type="ECO:0000259" key="1">
    <source>
        <dbReference type="Pfam" id="PF18154"/>
    </source>
</evidence>
<dbReference type="InterPro" id="IPR040828">
    <property type="entry name" value="pPIWI_RE_REase"/>
</dbReference>
<keyword evidence="4" id="KW-1185">Reference proteome</keyword>
<evidence type="ECO:0000259" key="2">
    <source>
        <dbReference type="Pfam" id="PF18156"/>
    </source>
</evidence>
<dbReference type="AlphaFoldDB" id="A0A1I6BGB6"/>
<gene>
    <name evidence="3" type="ORF">SAMN04515668_4525</name>
</gene>
<dbReference type="InterPro" id="IPR041191">
    <property type="entry name" value="pPIWI_RE_Y"/>
</dbReference>
<evidence type="ECO:0008006" key="5">
    <source>
        <dbReference type="Google" id="ProtNLM"/>
    </source>
</evidence>
<dbReference type="Proteomes" id="UP000199029">
    <property type="component" value="Unassembled WGS sequence"/>
</dbReference>
<organism evidence="3 4">
    <name type="scientific">Hymenobacter arizonensis</name>
    <name type="common">Siccationidurans arizonensis</name>
    <dbReference type="NCBI Taxonomy" id="1227077"/>
    <lineage>
        <taxon>Bacteria</taxon>
        <taxon>Pseudomonadati</taxon>
        <taxon>Bacteroidota</taxon>
        <taxon>Cytophagia</taxon>
        <taxon>Cytophagales</taxon>
        <taxon>Hymenobacteraceae</taxon>
        <taxon>Hymenobacter</taxon>
    </lineage>
</organism>
<feature type="domain" description="REase associating with pPIWI RE" evidence="1">
    <location>
        <begin position="361"/>
        <end position="471"/>
    </location>
</feature>
<proteinExistence type="predicted"/>
<dbReference type="STRING" id="1227077.SAMN04515668_4525"/>
<sequence length="473" mass="53054">MEFLINLAEYGHWKGTPQEACREVAILVNQLFPSVVAPTERVMRDWRSEGLLTRSGHKFSGRNILEAVYVAHQRTLQLSVSTINLVMSGLSDNDLCQQLLSPAAPLVEVDPIRVEKAVVLLAHGVLRQFQAIREGKTVGISADIPLPLRQAQAHFARFAFEQGQADTFASVHEVLACCTRPLAEWAPAVVRQDNRFASAVLLDPAYRVPSEDCGAIAELGSHAEDVVEKQLYRLLMQALESLGEAERDAAYLLVREFIAKHPLVTREELRELRNSPRLSAQVAEFFDLVYEPAHAAQAEGEWVRRCGHCNSNLLPAKGTCTLASCHEMHHLHPLEGVAVPTKQALLARPEIRKYWCDPAQEELRLYNGLRTLFGDTVQLYPHQDRCDVAIGDDIGIDVKDYQDPVSLARKLNHSLGGLRLYPRKILAVATRRAGQAQYLDRLREQLLPPLRRTLQVLSVDQVLKILKEEQRHG</sequence>
<name>A0A1I6BGB6_HYMAR</name>
<protein>
    <recommendedName>
        <fullName evidence="5">REase associating with pPIWI RE domain-containing protein</fullName>
    </recommendedName>
</protein>
<accession>A0A1I6BGB6</accession>
<dbReference type="EMBL" id="FOXS01000008">
    <property type="protein sequence ID" value="SFQ79982.1"/>
    <property type="molecule type" value="Genomic_DNA"/>
</dbReference>
<evidence type="ECO:0000313" key="3">
    <source>
        <dbReference type="EMBL" id="SFQ79982.1"/>
    </source>
</evidence>